<comment type="caution">
    <text evidence="2">The sequence shown here is derived from an EMBL/GenBank/DDBJ whole genome shotgun (WGS) entry which is preliminary data.</text>
</comment>
<feature type="region of interest" description="Disordered" evidence="1">
    <location>
        <begin position="189"/>
        <end position="211"/>
    </location>
</feature>
<feature type="compositionally biased region" description="Low complexity" evidence="1">
    <location>
        <begin position="193"/>
        <end position="211"/>
    </location>
</feature>
<name>A0A5A8DCI6_CAFRO</name>
<proteinExistence type="predicted"/>
<sequence>MGNNASTAGAAAAQAGTGSAPRERAGSAPVVPLGEAAEALRGGKSASDDGLIGKEFAERVLLDIVHDVVVGPAPGASTRSSASSCCLSELLGLESGPEGESATTPPLDSSSPVLADRIVRVGDTGPVVRVIQPRVVKQPASTGICGYKALFNAVVANHYAGALVGGDASPGSPLVAMSRGAAASLVETDEASKAASGPSAGATSSVSTPDPASMAAAAAPAAAPSAACSGAALKGSGAARPEWFGDMAASLGSRAAFWRLFRQVRERLYDEAFTNWKAGGQPLREQRSLTGDVLERPHIRSIQRDPPSVLEDLCDNMTVCLEFGSSSFRQGSLPADVPAFLDAVARFRDEDAHHHSFLLGLATHWVAVTAIKLPAKRAPPGREGTAPTQSHEYSVILMDSENHRGVGHAATDVLRRVANFSVWDSTKPRYIPLSFEIPACVDTIEGIQAFVYLLARGITGTVDLAAELAHANTRGNLTSFPRQAWRPLSTDPIDADAIAAALGRTPLYSRRVRDAKQLEEMFPGRGAELRTLFARQEVADLEAGIARRPDPDDRALSAAEADAEWRASEATSRAIVAEVGASDDLAPCAWEALESASDDEQRRLHLDMLVSSCLQWMDTNYPLPLALRLLRKLRLDAAPAANAESLRDLESFGEMLGRAGWWSTQAACGVELSDSQRAALASIGEEGGLLASVASSSDSL</sequence>
<evidence type="ECO:0000313" key="2">
    <source>
        <dbReference type="EMBL" id="KAA0162257.1"/>
    </source>
</evidence>
<evidence type="ECO:0000256" key="1">
    <source>
        <dbReference type="SAM" id="MobiDB-lite"/>
    </source>
</evidence>
<gene>
    <name evidence="2" type="ORF">FNF31_03299</name>
</gene>
<dbReference type="Proteomes" id="UP000325113">
    <property type="component" value="Unassembled WGS sequence"/>
</dbReference>
<protein>
    <submittedName>
        <fullName evidence="2">Uncharacterized protein</fullName>
    </submittedName>
</protein>
<evidence type="ECO:0000313" key="3">
    <source>
        <dbReference type="Proteomes" id="UP000325113"/>
    </source>
</evidence>
<organism evidence="2 3">
    <name type="scientific">Cafeteria roenbergensis</name>
    <name type="common">Marine flagellate</name>
    <dbReference type="NCBI Taxonomy" id="33653"/>
    <lineage>
        <taxon>Eukaryota</taxon>
        <taxon>Sar</taxon>
        <taxon>Stramenopiles</taxon>
        <taxon>Bigyra</taxon>
        <taxon>Opalozoa</taxon>
        <taxon>Bicosoecida</taxon>
        <taxon>Cafeteriaceae</taxon>
        <taxon>Cafeteria</taxon>
    </lineage>
</organism>
<feature type="compositionally biased region" description="Low complexity" evidence="1">
    <location>
        <begin position="1"/>
        <end position="20"/>
    </location>
</feature>
<dbReference type="AlphaFoldDB" id="A0A5A8DCI6"/>
<accession>A0A5A8DCI6</accession>
<dbReference type="EMBL" id="VLTM01000028">
    <property type="protein sequence ID" value="KAA0162257.1"/>
    <property type="molecule type" value="Genomic_DNA"/>
</dbReference>
<feature type="region of interest" description="Disordered" evidence="1">
    <location>
        <begin position="1"/>
        <end position="27"/>
    </location>
</feature>
<reference evidence="2 3" key="1">
    <citation type="submission" date="2019-07" db="EMBL/GenBank/DDBJ databases">
        <title>Genomes of Cafeteria roenbergensis.</title>
        <authorList>
            <person name="Fischer M.G."/>
            <person name="Hackl T."/>
            <person name="Roman M."/>
        </authorList>
    </citation>
    <scope>NUCLEOTIDE SEQUENCE [LARGE SCALE GENOMIC DNA]</scope>
    <source>
        <strain evidence="2 3">Cflag</strain>
    </source>
</reference>